<dbReference type="SUPFAM" id="SSF48592">
    <property type="entry name" value="GroEL equatorial domain-like"/>
    <property type="match status" value="1"/>
</dbReference>
<dbReference type="InterPro" id="IPR002423">
    <property type="entry name" value="Cpn60/GroEL/TCP-1"/>
</dbReference>
<evidence type="ECO:0000256" key="4">
    <source>
        <dbReference type="ARBA" id="ARBA00023186"/>
    </source>
</evidence>
<evidence type="ECO:0000313" key="7">
    <source>
        <dbReference type="Proteomes" id="UP001358586"/>
    </source>
</evidence>
<dbReference type="InterPro" id="IPR017998">
    <property type="entry name" value="Chaperone_TCP-1"/>
</dbReference>
<comment type="caution">
    <text evidence="6">The sequence shown here is derived from an EMBL/GenBank/DDBJ whole genome shotgun (WGS) entry which is preliminary data.</text>
</comment>
<keyword evidence="2" id="KW-0547">Nucleotide-binding</keyword>
<evidence type="ECO:0000256" key="5">
    <source>
        <dbReference type="SAM" id="MobiDB-lite"/>
    </source>
</evidence>
<reference evidence="6 7" key="1">
    <citation type="submission" date="2023-03" db="EMBL/GenBank/DDBJ databases">
        <title>WGS of Gossypium arboreum.</title>
        <authorList>
            <person name="Yu D."/>
        </authorList>
    </citation>
    <scope>NUCLEOTIDE SEQUENCE [LARGE SCALE GENOMIC DNA]</scope>
    <source>
        <tissue evidence="6">Leaf</tissue>
    </source>
</reference>
<dbReference type="InterPro" id="IPR027410">
    <property type="entry name" value="TCP-1-like_intermed_sf"/>
</dbReference>
<dbReference type="Proteomes" id="UP001358586">
    <property type="component" value="Chromosome 8"/>
</dbReference>
<dbReference type="Pfam" id="PF00118">
    <property type="entry name" value="Cpn60_TCP1"/>
    <property type="match status" value="1"/>
</dbReference>
<keyword evidence="7" id="KW-1185">Reference proteome</keyword>
<dbReference type="InterPro" id="IPR018370">
    <property type="entry name" value="Chaperonin_Cpn60_CS"/>
</dbReference>
<dbReference type="InterPro" id="IPR027413">
    <property type="entry name" value="GROEL-like_equatorial_sf"/>
</dbReference>
<evidence type="ECO:0000313" key="6">
    <source>
        <dbReference type="EMBL" id="KAK5812311.1"/>
    </source>
</evidence>
<keyword evidence="4" id="KW-0143">Chaperone</keyword>
<feature type="compositionally biased region" description="Basic and acidic residues" evidence="5">
    <location>
        <begin position="99"/>
        <end position="116"/>
    </location>
</feature>
<feature type="region of interest" description="Disordered" evidence="5">
    <location>
        <begin position="92"/>
        <end position="116"/>
    </location>
</feature>
<protein>
    <submittedName>
        <fullName evidence="6">Uncharacterized protein</fullName>
    </submittedName>
</protein>
<accession>A0ABR0P126</accession>
<keyword evidence="3" id="KW-0067">ATP-binding</keyword>
<sequence>MTLKIVYVLLILDEIGEQPKKLAKEKESDNRRVGAHNEKELEDYKLRIEDAKNATFAAMDEGIVPGGGATYIDLSEQIHIIKNSIEDSDEQIGGSTFGLKEKRQEMVKDEVEGERR</sequence>
<evidence type="ECO:0000256" key="2">
    <source>
        <dbReference type="ARBA" id="ARBA00022741"/>
    </source>
</evidence>
<name>A0ABR0P126_GOSAR</name>
<comment type="similarity">
    <text evidence="1">Belongs to the chaperonin (HSP60) family.</text>
</comment>
<dbReference type="PANTHER" id="PTHR45633">
    <property type="entry name" value="60 KDA HEAT SHOCK PROTEIN, MITOCHONDRIAL"/>
    <property type="match status" value="1"/>
</dbReference>
<dbReference type="PRINTS" id="PR00304">
    <property type="entry name" value="TCOMPLEXTCP1"/>
</dbReference>
<dbReference type="PROSITE" id="PS00296">
    <property type="entry name" value="CHAPERONINS_CPN60"/>
    <property type="match status" value="1"/>
</dbReference>
<evidence type="ECO:0000256" key="1">
    <source>
        <dbReference type="ARBA" id="ARBA00006607"/>
    </source>
</evidence>
<organism evidence="6 7">
    <name type="scientific">Gossypium arboreum</name>
    <name type="common">Tree cotton</name>
    <name type="synonym">Gossypium nanking</name>
    <dbReference type="NCBI Taxonomy" id="29729"/>
    <lineage>
        <taxon>Eukaryota</taxon>
        <taxon>Viridiplantae</taxon>
        <taxon>Streptophyta</taxon>
        <taxon>Embryophyta</taxon>
        <taxon>Tracheophyta</taxon>
        <taxon>Spermatophyta</taxon>
        <taxon>Magnoliopsida</taxon>
        <taxon>eudicotyledons</taxon>
        <taxon>Gunneridae</taxon>
        <taxon>Pentapetalae</taxon>
        <taxon>rosids</taxon>
        <taxon>malvids</taxon>
        <taxon>Malvales</taxon>
        <taxon>Malvaceae</taxon>
        <taxon>Malvoideae</taxon>
        <taxon>Gossypium</taxon>
    </lineage>
</organism>
<gene>
    <name evidence="6" type="ORF">PVK06_027740</name>
</gene>
<evidence type="ECO:0000256" key="3">
    <source>
        <dbReference type="ARBA" id="ARBA00022840"/>
    </source>
</evidence>
<proteinExistence type="inferred from homology"/>
<dbReference type="Gene3D" id="3.30.260.10">
    <property type="entry name" value="TCP-1-like chaperonin intermediate domain"/>
    <property type="match status" value="1"/>
</dbReference>
<dbReference type="EMBL" id="JARKNE010000008">
    <property type="protein sequence ID" value="KAK5812311.1"/>
    <property type="molecule type" value="Genomic_DNA"/>
</dbReference>
<dbReference type="InterPro" id="IPR001844">
    <property type="entry name" value="Cpn60/GroEL"/>
</dbReference>
<dbReference type="Gene3D" id="1.10.560.10">
    <property type="entry name" value="GroEL-like equatorial domain"/>
    <property type="match status" value="1"/>
</dbReference>